<organism evidence="2 3">
    <name type="scientific">Streptacidiphilus pinicola</name>
    <dbReference type="NCBI Taxonomy" id="2219663"/>
    <lineage>
        <taxon>Bacteria</taxon>
        <taxon>Bacillati</taxon>
        <taxon>Actinomycetota</taxon>
        <taxon>Actinomycetes</taxon>
        <taxon>Kitasatosporales</taxon>
        <taxon>Streptomycetaceae</taxon>
        <taxon>Streptacidiphilus</taxon>
    </lineage>
</organism>
<keyword evidence="1" id="KW-0472">Membrane</keyword>
<dbReference type="OrthoDB" id="3855296at2"/>
<name>A0A2X0IKG7_9ACTN</name>
<sequence>MEGFLVWQAEAKQARSAAQRFADRLPWLTTAQRDEVIRVYTADRLETSRATVCHLAERSQAMRQEYTARYSTLRARLLGWSLAAAAVAVVIQELLLGP</sequence>
<evidence type="ECO:0000313" key="3">
    <source>
        <dbReference type="Proteomes" id="UP000248889"/>
    </source>
</evidence>
<dbReference type="AlphaFoldDB" id="A0A2X0IKG7"/>
<proteinExistence type="predicted"/>
<keyword evidence="1" id="KW-1133">Transmembrane helix</keyword>
<keyword evidence="1" id="KW-0812">Transmembrane</keyword>
<dbReference type="EMBL" id="QKYN01000040">
    <property type="protein sequence ID" value="RAG85582.1"/>
    <property type="molecule type" value="Genomic_DNA"/>
</dbReference>
<evidence type="ECO:0000313" key="2">
    <source>
        <dbReference type="EMBL" id="RAG85582.1"/>
    </source>
</evidence>
<evidence type="ECO:0008006" key="4">
    <source>
        <dbReference type="Google" id="ProtNLM"/>
    </source>
</evidence>
<gene>
    <name evidence="2" type="ORF">DN069_11525</name>
</gene>
<evidence type="ECO:0000256" key="1">
    <source>
        <dbReference type="SAM" id="Phobius"/>
    </source>
</evidence>
<reference evidence="2 3" key="1">
    <citation type="submission" date="2018-06" db="EMBL/GenBank/DDBJ databases">
        <title>Streptacidiphilus pinicola sp. nov., isolated from pine grove soil.</title>
        <authorList>
            <person name="Roh S.G."/>
            <person name="Park S."/>
            <person name="Kim M.-K."/>
            <person name="Yun B.-R."/>
            <person name="Park J."/>
            <person name="Kim M.J."/>
            <person name="Kim Y.S."/>
            <person name="Kim S.B."/>
        </authorList>
    </citation>
    <scope>NUCLEOTIDE SEQUENCE [LARGE SCALE GENOMIC DNA]</scope>
    <source>
        <strain evidence="2 3">MMS16-CNU450</strain>
    </source>
</reference>
<comment type="caution">
    <text evidence="2">The sequence shown here is derived from an EMBL/GenBank/DDBJ whole genome shotgun (WGS) entry which is preliminary data.</text>
</comment>
<feature type="transmembrane region" description="Helical" evidence="1">
    <location>
        <begin position="77"/>
        <end position="96"/>
    </location>
</feature>
<protein>
    <recommendedName>
        <fullName evidence="4">Cytochrome C oxidase subunit I</fullName>
    </recommendedName>
</protein>
<accession>A0A2X0IKG7</accession>
<dbReference type="Proteomes" id="UP000248889">
    <property type="component" value="Unassembled WGS sequence"/>
</dbReference>
<keyword evidence="3" id="KW-1185">Reference proteome</keyword>